<dbReference type="PANTHER" id="PTHR30055:SF234">
    <property type="entry name" value="HTH-TYPE TRANSCRIPTIONAL REGULATOR BETI"/>
    <property type="match status" value="1"/>
</dbReference>
<feature type="DNA-binding region" description="H-T-H motif" evidence="4">
    <location>
        <begin position="49"/>
        <end position="68"/>
    </location>
</feature>
<dbReference type="GO" id="GO:0003700">
    <property type="term" value="F:DNA-binding transcription factor activity"/>
    <property type="evidence" value="ECO:0007669"/>
    <property type="project" value="TreeGrafter"/>
</dbReference>
<keyword evidence="2 4" id="KW-0238">DNA-binding</keyword>
<dbReference type="SUPFAM" id="SSF48498">
    <property type="entry name" value="Tetracyclin repressor-like, C-terminal domain"/>
    <property type="match status" value="1"/>
</dbReference>
<evidence type="ECO:0000256" key="3">
    <source>
        <dbReference type="ARBA" id="ARBA00023163"/>
    </source>
</evidence>
<comment type="caution">
    <text evidence="7">The sequence shown here is derived from an EMBL/GenBank/DDBJ whole genome shotgun (WGS) entry which is preliminary data.</text>
</comment>
<proteinExistence type="predicted"/>
<dbReference type="AlphaFoldDB" id="A0A919KZ25"/>
<evidence type="ECO:0000256" key="5">
    <source>
        <dbReference type="SAM" id="MobiDB-lite"/>
    </source>
</evidence>
<dbReference type="InterPro" id="IPR009057">
    <property type="entry name" value="Homeodomain-like_sf"/>
</dbReference>
<accession>A0A919KZ25</accession>
<dbReference type="Proteomes" id="UP000603708">
    <property type="component" value="Unassembled WGS sequence"/>
</dbReference>
<keyword evidence="8" id="KW-1185">Reference proteome</keyword>
<dbReference type="PROSITE" id="PS50977">
    <property type="entry name" value="HTH_TETR_2"/>
    <property type="match status" value="1"/>
</dbReference>
<dbReference type="RefSeq" id="WP_189930929.1">
    <property type="nucleotide sequence ID" value="NZ_BNCD01000005.1"/>
</dbReference>
<evidence type="ECO:0000256" key="1">
    <source>
        <dbReference type="ARBA" id="ARBA00023015"/>
    </source>
</evidence>
<dbReference type="GO" id="GO:0000976">
    <property type="term" value="F:transcription cis-regulatory region binding"/>
    <property type="evidence" value="ECO:0007669"/>
    <property type="project" value="TreeGrafter"/>
</dbReference>
<protein>
    <submittedName>
        <fullName evidence="7">TetR family transcriptional regulator</fullName>
    </submittedName>
</protein>
<name>A0A919KZ25_9ACTN</name>
<gene>
    <name evidence="7" type="ORF">GCM10018793_24040</name>
</gene>
<evidence type="ECO:0000313" key="8">
    <source>
        <dbReference type="Proteomes" id="UP000603708"/>
    </source>
</evidence>
<dbReference type="InterPro" id="IPR050109">
    <property type="entry name" value="HTH-type_TetR-like_transc_reg"/>
</dbReference>
<dbReference type="Pfam" id="PF00440">
    <property type="entry name" value="TetR_N"/>
    <property type="match status" value="1"/>
</dbReference>
<evidence type="ECO:0000313" key="7">
    <source>
        <dbReference type="EMBL" id="GHH76946.1"/>
    </source>
</evidence>
<dbReference type="Gene3D" id="1.10.357.10">
    <property type="entry name" value="Tetracycline Repressor, domain 2"/>
    <property type="match status" value="1"/>
</dbReference>
<dbReference type="PANTHER" id="PTHR30055">
    <property type="entry name" value="HTH-TYPE TRANSCRIPTIONAL REGULATOR RUTR"/>
    <property type="match status" value="1"/>
</dbReference>
<dbReference type="EMBL" id="BNCD01000005">
    <property type="protein sequence ID" value="GHH76946.1"/>
    <property type="molecule type" value="Genomic_DNA"/>
</dbReference>
<keyword evidence="3" id="KW-0804">Transcription</keyword>
<keyword evidence="1" id="KW-0805">Transcription regulation</keyword>
<feature type="region of interest" description="Disordered" evidence="5">
    <location>
        <begin position="1"/>
        <end position="22"/>
    </location>
</feature>
<dbReference type="InterPro" id="IPR036271">
    <property type="entry name" value="Tet_transcr_reg_TetR-rel_C_sf"/>
</dbReference>
<dbReference type="SUPFAM" id="SSF46689">
    <property type="entry name" value="Homeodomain-like"/>
    <property type="match status" value="1"/>
</dbReference>
<dbReference type="InterPro" id="IPR001647">
    <property type="entry name" value="HTH_TetR"/>
</dbReference>
<evidence type="ECO:0000259" key="6">
    <source>
        <dbReference type="PROSITE" id="PS50977"/>
    </source>
</evidence>
<reference evidence="7" key="2">
    <citation type="submission" date="2020-09" db="EMBL/GenBank/DDBJ databases">
        <authorList>
            <person name="Sun Q."/>
            <person name="Ohkuma M."/>
        </authorList>
    </citation>
    <scope>NUCLEOTIDE SEQUENCE</scope>
    <source>
        <strain evidence="7">JCM 5069</strain>
    </source>
</reference>
<dbReference type="PRINTS" id="PR00455">
    <property type="entry name" value="HTHTETR"/>
</dbReference>
<reference evidence="7" key="1">
    <citation type="journal article" date="2014" name="Int. J. Syst. Evol. Microbiol.">
        <title>Complete genome sequence of Corynebacterium casei LMG S-19264T (=DSM 44701T), isolated from a smear-ripened cheese.</title>
        <authorList>
            <consortium name="US DOE Joint Genome Institute (JGI-PGF)"/>
            <person name="Walter F."/>
            <person name="Albersmeier A."/>
            <person name="Kalinowski J."/>
            <person name="Ruckert C."/>
        </authorList>
    </citation>
    <scope>NUCLEOTIDE SEQUENCE</scope>
    <source>
        <strain evidence="7">JCM 5069</strain>
    </source>
</reference>
<organism evidence="7 8">
    <name type="scientific">Streptomyces sulfonofaciens</name>
    <dbReference type="NCBI Taxonomy" id="68272"/>
    <lineage>
        <taxon>Bacteria</taxon>
        <taxon>Bacillati</taxon>
        <taxon>Actinomycetota</taxon>
        <taxon>Actinomycetes</taxon>
        <taxon>Kitasatosporales</taxon>
        <taxon>Streptomycetaceae</taxon>
        <taxon>Streptomyces</taxon>
    </lineage>
</organism>
<evidence type="ECO:0000256" key="2">
    <source>
        <dbReference type="ARBA" id="ARBA00023125"/>
    </source>
</evidence>
<evidence type="ECO:0000256" key="4">
    <source>
        <dbReference type="PROSITE-ProRule" id="PRU00335"/>
    </source>
</evidence>
<sequence>MSVDADRVPGEGGTGTGARRALRTDALDNRNRIVEVAREAFAARGPDVTMREIARRAGVGVATLYRRFPTRESLVTEVFAEQVAACVAAVDDALADPDPWRGFCTVVEKACAIQTVDRGFTGAFLSAVPEGAGFAGELGRNARGFRELTRRAKDSGDLRADFAPGDLRLLLMANAGVVANSPAGAPALSRRLVALLLQSLRAHPSDPPEPLPPVGPPG</sequence>
<feature type="domain" description="HTH tetR-type" evidence="6">
    <location>
        <begin position="27"/>
        <end position="86"/>
    </location>
</feature>